<name>A0A1G2F918_9BACT</name>
<keyword evidence="1" id="KW-1133">Transmembrane helix</keyword>
<comment type="caution">
    <text evidence="2">The sequence shown here is derived from an EMBL/GenBank/DDBJ whole genome shotgun (WGS) entry which is preliminary data.</text>
</comment>
<reference evidence="2 3" key="1">
    <citation type="journal article" date="2016" name="Nat. Commun.">
        <title>Thousands of microbial genomes shed light on interconnected biogeochemical processes in an aquifer system.</title>
        <authorList>
            <person name="Anantharaman K."/>
            <person name="Brown C.T."/>
            <person name="Hug L.A."/>
            <person name="Sharon I."/>
            <person name="Castelle C.J."/>
            <person name="Probst A.J."/>
            <person name="Thomas B.C."/>
            <person name="Singh A."/>
            <person name="Wilkins M.J."/>
            <person name="Karaoz U."/>
            <person name="Brodie E.L."/>
            <person name="Williams K.H."/>
            <person name="Hubbard S.S."/>
            <person name="Banfield J.F."/>
        </authorList>
    </citation>
    <scope>NUCLEOTIDE SEQUENCE [LARGE SCALE GENOMIC DNA]</scope>
</reference>
<keyword evidence="1" id="KW-0472">Membrane</keyword>
<feature type="transmembrane region" description="Helical" evidence="1">
    <location>
        <begin position="127"/>
        <end position="146"/>
    </location>
</feature>
<sequence length="203" mass="22988">MNKFLTNLSRVVIIGLIIFEFLNMVKILNFTINYTWSGSLIVSFSVFIFIESIAYFSRKKTGHNVPAFIFVAAAIGLNMDFIGDKFFLFNKLEYYDRIVHFSAGGMLGGGIIFIIIHELEKAGIIKLGMLGIGFFSWMTTNFFGILNELVEYFEDVLTGSHRLGDGFDTADDLFLNMVGGLCIILILTLYYHLKKKKLDLKSV</sequence>
<feature type="transmembrane region" description="Helical" evidence="1">
    <location>
        <begin position="7"/>
        <end position="28"/>
    </location>
</feature>
<dbReference type="EMBL" id="MHMV01000021">
    <property type="protein sequence ID" value="OGZ34503.1"/>
    <property type="molecule type" value="Genomic_DNA"/>
</dbReference>
<evidence type="ECO:0000313" key="3">
    <source>
        <dbReference type="Proteomes" id="UP000177725"/>
    </source>
</evidence>
<feature type="transmembrane region" description="Helical" evidence="1">
    <location>
        <begin position="68"/>
        <end position="88"/>
    </location>
</feature>
<keyword evidence="1" id="KW-0812">Transmembrane</keyword>
<gene>
    <name evidence="2" type="ORF">A2174_02745</name>
</gene>
<evidence type="ECO:0008006" key="4">
    <source>
        <dbReference type="Google" id="ProtNLM"/>
    </source>
</evidence>
<evidence type="ECO:0000313" key="2">
    <source>
        <dbReference type="EMBL" id="OGZ34503.1"/>
    </source>
</evidence>
<dbReference type="Pfam" id="PF09997">
    <property type="entry name" value="DUF2238"/>
    <property type="match status" value="1"/>
</dbReference>
<organism evidence="2 3">
    <name type="scientific">Candidatus Portnoybacteria bacterium RBG_13_41_18</name>
    <dbReference type="NCBI Taxonomy" id="1801991"/>
    <lineage>
        <taxon>Bacteria</taxon>
        <taxon>Candidatus Portnoyibacteriota</taxon>
    </lineage>
</organism>
<dbReference type="Proteomes" id="UP000177725">
    <property type="component" value="Unassembled WGS sequence"/>
</dbReference>
<accession>A0A1G2F918</accession>
<dbReference type="AlphaFoldDB" id="A0A1G2F918"/>
<proteinExistence type="predicted"/>
<feature type="transmembrane region" description="Helical" evidence="1">
    <location>
        <begin position="173"/>
        <end position="193"/>
    </location>
</feature>
<feature type="transmembrane region" description="Helical" evidence="1">
    <location>
        <begin position="94"/>
        <end position="115"/>
    </location>
</feature>
<feature type="transmembrane region" description="Helical" evidence="1">
    <location>
        <begin position="34"/>
        <end position="56"/>
    </location>
</feature>
<evidence type="ECO:0000256" key="1">
    <source>
        <dbReference type="SAM" id="Phobius"/>
    </source>
</evidence>
<dbReference type="InterPro" id="IPR014509">
    <property type="entry name" value="YjdF-like"/>
</dbReference>
<protein>
    <recommendedName>
        <fullName evidence="4">DUF2238 domain-containing protein</fullName>
    </recommendedName>
</protein>